<accession>A0A7I4FMZ1</accession>
<dbReference type="EMBL" id="ABEU02000003">
    <property type="status" value="NOT_ANNOTATED_CDS"/>
    <property type="molecule type" value="Genomic_DNA"/>
</dbReference>
<keyword evidence="2" id="KW-1185">Reference proteome</keyword>
<evidence type="ECO:0000313" key="1">
    <source>
        <dbReference type="EnsemblPlants" id="Pp3c3_33830V3.2"/>
    </source>
</evidence>
<dbReference type="Gramene" id="Pp3c3_33830V3.2">
    <property type="protein sequence ID" value="Pp3c3_33830V3.2"/>
    <property type="gene ID" value="Pp3c3_33830"/>
</dbReference>
<evidence type="ECO:0000313" key="2">
    <source>
        <dbReference type="Proteomes" id="UP000006727"/>
    </source>
</evidence>
<protein>
    <submittedName>
        <fullName evidence="1">Uncharacterized protein</fullName>
    </submittedName>
</protein>
<reference evidence="1 2" key="2">
    <citation type="journal article" date="2018" name="Plant J.">
        <title>The Physcomitrella patens chromosome-scale assembly reveals moss genome structure and evolution.</title>
        <authorList>
            <person name="Lang D."/>
            <person name="Ullrich K.K."/>
            <person name="Murat F."/>
            <person name="Fuchs J."/>
            <person name="Jenkins J."/>
            <person name="Haas F.B."/>
            <person name="Piednoel M."/>
            <person name="Gundlach H."/>
            <person name="Van Bel M."/>
            <person name="Meyberg R."/>
            <person name="Vives C."/>
            <person name="Morata J."/>
            <person name="Symeonidi A."/>
            <person name="Hiss M."/>
            <person name="Muchero W."/>
            <person name="Kamisugi Y."/>
            <person name="Saleh O."/>
            <person name="Blanc G."/>
            <person name="Decker E.L."/>
            <person name="van Gessel N."/>
            <person name="Grimwood J."/>
            <person name="Hayes R.D."/>
            <person name="Graham S.W."/>
            <person name="Gunter L.E."/>
            <person name="McDaniel S.F."/>
            <person name="Hoernstein S.N.W."/>
            <person name="Larsson A."/>
            <person name="Li F.W."/>
            <person name="Perroud P.F."/>
            <person name="Phillips J."/>
            <person name="Ranjan P."/>
            <person name="Rokshar D.S."/>
            <person name="Rothfels C.J."/>
            <person name="Schneider L."/>
            <person name="Shu S."/>
            <person name="Stevenson D.W."/>
            <person name="Thummler F."/>
            <person name="Tillich M."/>
            <person name="Villarreal Aguilar J.C."/>
            <person name="Widiez T."/>
            <person name="Wong G.K."/>
            <person name="Wymore A."/>
            <person name="Zhang Y."/>
            <person name="Zimmer A.D."/>
            <person name="Quatrano R.S."/>
            <person name="Mayer K.F.X."/>
            <person name="Goodstein D."/>
            <person name="Casacuberta J.M."/>
            <person name="Vandepoele K."/>
            <person name="Reski R."/>
            <person name="Cuming A.C."/>
            <person name="Tuskan G.A."/>
            <person name="Maumus F."/>
            <person name="Salse J."/>
            <person name="Schmutz J."/>
            <person name="Rensing S.A."/>
        </authorList>
    </citation>
    <scope>NUCLEOTIDE SEQUENCE [LARGE SCALE GENOMIC DNA]</scope>
    <source>
        <strain evidence="1 2">cv. Gransden 2004</strain>
    </source>
</reference>
<dbReference type="AlphaFoldDB" id="A0A7I4FMZ1"/>
<sequence length="38" mass="4190">MITCYFEMFHVLPLKLRAVLALAAVLEANLVHTSGVSM</sequence>
<proteinExistence type="predicted"/>
<dbReference type="EnsemblPlants" id="Pp3c3_33830V3.2">
    <property type="protein sequence ID" value="Pp3c3_33830V3.2"/>
    <property type="gene ID" value="Pp3c3_33830"/>
</dbReference>
<dbReference type="Proteomes" id="UP000006727">
    <property type="component" value="Chromosome 3"/>
</dbReference>
<organism evidence="1 2">
    <name type="scientific">Physcomitrium patens</name>
    <name type="common">Spreading-leaved earth moss</name>
    <name type="synonym">Physcomitrella patens</name>
    <dbReference type="NCBI Taxonomy" id="3218"/>
    <lineage>
        <taxon>Eukaryota</taxon>
        <taxon>Viridiplantae</taxon>
        <taxon>Streptophyta</taxon>
        <taxon>Embryophyta</taxon>
        <taxon>Bryophyta</taxon>
        <taxon>Bryophytina</taxon>
        <taxon>Bryopsida</taxon>
        <taxon>Funariidae</taxon>
        <taxon>Funariales</taxon>
        <taxon>Funariaceae</taxon>
        <taxon>Physcomitrium</taxon>
    </lineage>
</organism>
<reference evidence="1" key="3">
    <citation type="submission" date="2020-12" db="UniProtKB">
        <authorList>
            <consortium name="EnsemblPlants"/>
        </authorList>
    </citation>
    <scope>IDENTIFICATION</scope>
</reference>
<reference evidence="1 2" key="1">
    <citation type="journal article" date="2008" name="Science">
        <title>The Physcomitrella genome reveals evolutionary insights into the conquest of land by plants.</title>
        <authorList>
            <person name="Rensing S."/>
            <person name="Lang D."/>
            <person name="Zimmer A."/>
            <person name="Terry A."/>
            <person name="Salamov A."/>
            <person name="Shapiro H."/>
            <person name="Nishiyama T."/>
            <person name="Perroud P.-F."/>
            <person name="Lindquist E."/>
            <person name="Kamisugi Y."/>
            <person name="Tanahashi T."/>
            <person name="Sakakibara K."/>
            <person name="Fujita T."/>
            <person name="Oishi K."/>
            <person name="Shin-I T."/>
            <person name="Kuroki Y."/>
            <person name="Toyoda A."/>
            <person name="Suzuki Y."/>
            <person name="Hashimoto A."/>
            <person name="Yamaguchi K."/>
            <person name="Sugano A."/>
            <person name="Kohara Y."/>
            <person name="Fujiyama A."/>
            <person name="Anterola A."/>
            <person name="Aoki S."/>
            <person name="Ashton N."/>
            <person name="Barbazuk W.B."/>
            <person name="Barker E."/>
            <person name="Bennetzen J."/>
            <person name="Bezanilla M."/>
            <person name="Blankenship R."/>
            <person name="Cho S.H."/>
            <person name="Dutcher S."/>
            <person name="Estelle M."/>
            <person name="Fawcett J.A."/>
            <person name="Gundlach H."/>
            <person name="Hanada K."/>
            <person name="Heyl A."/>
            <person name="Hicks K.A."/>
            <person name="Hugh J."/>
            <person name="Lohr M."/>
            <person name="Mayer K."/>
            <person name="Melkozernov A."/>
            <person name="Murata T."/>
            <person name="Nelson D."/>
            <person name="Pils B."/>
            <person name="Prigge M."/>
            <person name="Reiss B."/>
            <person name="Renner T."/>
            <person name="Rombauts S."/>
            <person name="Rushton P."/>
            <person name="Sanderfoot A."/>
            <person name="Schween G."/>
            <person name="Shiu S.-H."/>
            <person name="Stueber K."/>
            <person name="Theodoulou F.L."/>
            <person name="Tu H."/>
            <person name="Van de Peer Y."/>
            <person name="Verrier P.J."/>
            <person name="Waters E."/>
            <person name="Wood A."/>
            <person name="Yang L."/>
            <person name="Cove D."/>
            <person name="Cuming A."/>
            <person name="Hasebe M."/>
            <person name="Lucas S."/>
            <person name="Mishler D.B."/>
            <person name="Reski R."/>
            <person name="Grigoriev I."/>
            <person name="Quatrano R.S."/>
            <person name="Boore J.L."/>
        </authorList>
    </citation>
    <scope>NUCLEOTIDE SEQUENCE [LARGE SCALE GENOMIC DNA]</scope>
    <source>
        <strain evidence="1 2">cv. Gransden 2004</strain>
    </source>
</reference>
<name>A0A7I4FMZ1_PHYPA</name>